<proteinExistence type="predicted"/>
<dbReference type="SUPFAM" id="SSF52266">
    <property type="entry name" value="SGNH hydrolase"/>
    <property type="match status" value="1"/>
</dbReference>
<dbReference type="EMBL" id="LGAV01000002">
    <property type="protein sequence ID" value="KOS15799.1"/>
    <property type="molecule type" value="Genomic_DNA"/>
</dbReference>
<keyword evidence="3" id="KW-0732">Signal</keyword>
<comment type="caution">
    <text evidence="4">The sequence shown here is derived from an EMBL/GenBank/DDBJ whole genome shotgun (WGS) entry which is preliminary data.</text>
</comment>
<keyword evidence="5" id="KW-1185">Reference proteome</keyword>
<name>A0A0M9VQS1_9BASI</name>
<feature type="compositionally biased region" description="Low complexity" evidence="2">
    <location>
        <begin position="389"/>
        <end position="417"/>
    </location>
</feature>
<feature type="compositionally biased region" description="Pro residues" evidence="2">
    <location>
        <begin position="418"/>
        <end position="433"/>
    </location>
</feature>
<dbReference type="VEuPathDB" id="FungiDB:Malapachy_2741"/>
<evidence type="ECO:0000313" key="5">
    <source>
        <dbReference type="Proteomes" id="UP000037751"/>
    </source>
</evidence>
<feature type="signal peptide" evidence="3">
    <location>
        <begin position="1"/>
        <end position="23"/>
    </location>
</feature>
<dbReference type="Gene3D" id="3.40.50.1110">
    <property type="entry name" value="SGNH hydrolase"/>
    <property type="match status" value="1"/>
</dbReference>
<evidence type="ECO:0000313" key="4">
    <source>
        <dbReference type="EMBL" id="KOS15799.1"/>
    </source>
</evidence>
<dbReference type="Proteomes" id="UP000037751">
    <property type="component" value="Unassembled WGS sequence"/>
</dbReference>
<organism evidence="4 5">
    <name type="scientific">Malassezia pachydermatis</name>
    <dbReference type="NCBI Taxonomy" id="77020"/>
    <lineage>
        <taxon>Eukaryota</taxon>
        <taxon>Fungi</taxon>
        <taxon>Dikarya</taxon>
        <taxon>Basidiomycota</taxon>
        <taxon>Ustilaginomycotina</taxon>
        <taxon>Malasseziomycetes</taxon>
        <taxon>Malasseziales</taxon>
        <taxon>Malasseziaceae</taxon>
        <taxon>Malassezia</taxon>
    </lineage>
</organism>
<feature type="compositionally biased region" description="Low complexity" evidence="2">
    <location>
        <begin position="43"/>
        <end position="87"/>
    </location>
</feature>
<gene>
    <name evidence="4" type="ORF">Malapachy_2741</name>
</gene>
<dbReference type="GO" id="GO:0016788">
    <property type="term" value="F:hydrolase activity, acting on ester bonds"/>
    <property type="evidence" value="ECO:0007669"/>
    <property type="project" value="InterPro"/>
</dbReference>
<dbReference type="CDD" id="cd01846">
    <property type="entry name" value="fatty_acyltransferase_like"/>
    <property type="match status" value="1"/>
</dbReference>
<dbReference type="GeneID" id="28729104"/>
<evidence type="ECO:0000256" key="3">
    <source>
        <dbReference type="SAM" id="SignalP"/>
    </source>
</evidence>
<feature type="region of interest" description="Disordered" evidence="2">
    <location>
        <begin position="381"/>
        <end position="433"/>
    </location>
</feature>
<feature type="chain" id="PRO_5005839212" evidence="3">
    <location>
        <begin position="24"/>
        <end position="433"/>
    </location>
</feature>
<protein>
    <submittedName>
        <fullName evidence="4">Gdsl family lipase</fullName>
    </submittedName>
</protein>
<dbReference type="InterPro" id="IPR001087">
    <property type="entry name" value="GDSL"/>
</dbReference>
<keyword evidence="1" id="KW-0378">Hydrolase</keyword>
<dbReference type="PANTHER" id="PTHR45648:SF22">
    <property type="entry name" value="GDSL LIPASE_ACYLHYDROLASE FAMILY PROTEIN (AFU_ORTHOLOGUE AFUA_4G14700)"/>
    <property type="match status" value="1"/>
</dbReference>
<feature type="compositionally biased region" description="Low complexity" evidence="2">
    <location>
        <begin position="21"/>
        <end position="36"/>
    </location>
</feature>
<dbReference type="PANTHER" id="PTHR45648">
    <property type="entry name" value="GDSL LIPASE/ACYLHYDROLASE FAMILY PROTEIN (AFU_ORTHOLOGUE AFUA_4G14700)"/>
    <property type="match status" value="1"/>
</dbReference>
<evidence type="ECO:0000256" key="1">
    <source>
        <dbReference type="ARBA" id="ARBA00022801"/>
    </source>
</evidence>
<dbReference type="Pfam" id="PF00657">
    <property type="entry name" value="Lipase_GDSL"/>
    <property type="match status" value="1"/>
</dbReference>
<sequence>MVRLGTVFAVAGTLCAAVAQAQSSDPPSAPSQQAVSTFGSGDSSAAPSPSSVASSAAPSSASSSAPASSSSAPSSAAAAPAAAPSPSFNSSGKVPYISRVVVFGDSYVDLGNGDFVLSNKTWPADSAYADGRFTNGMTWPEQLAQKLRADMAGYAFGGATTNNSLVQGLAGLNDTIQVPDLAMQVDNYLKDAQNKSDPNGLYILAAGSNDFFFGMKNDTNPVSLANRSVDSLLTQADRLASTGAKYLMIPTLTDMGRLPHGLNYTNASSSAGATMFANVFNEMMKSRAKMFLNQSSTVYVVDMQNPLLLYMAQAQQNNVTNVTDACLRGVHKVEIDAGVPRSLCENPNTYVFWDIYHPTSHTHQQFAMVAANEMDLVASRAKPKMGQDSNSVGGAAVGGSPSSSSALAASSTSSGSAAPPPSSEPAPAPSSAP</sequence>
<evidence type="ECO:0000256" key="2">
    <source>
        <dbReference type="SAM" id="MobiDB-lite"/>
    </source>
</evidence>
<dbReference type="InterPro" id="IPR036514">
    <property type="entry name" value="SGNH_hydro_sf"/>
</dbReference>
<reference evidence="4 5" key="1">
    <citation type="submission" date="2015-07" db="EMBL/GenBank/DDBJ databases">
        <title>Draft Genome Sequence of Malassezia furfur CBS1878 and Malassezia pachydermatis CBS1879.</title>
        <authorList>
            <person name="Triana S."/>
            <person name="Ohm R."/>
            <person name="Gonzalez A."/>
            <person name="DeCock H."/>
            <person name="Restrepo S."/>
            <person name="Celis A."/>
        </authorList>
    </citation>
    <scope>NUCLEOTIDE SEQUENCE [LARGE SCALE GENOMIC DNA]</scope>
    <source>
        <strain evidence="4 5">CBS 1879</strain>
    </source>
</reference>
<dbReference type="OrthoDB" id="1600564at2759"/>
<dbReference type="STRING" id="77020.A0A0M9VQS1"/>
<accession>A0A0M9VQS1</accession>
<feature type="region of interest" description="Disordered" evidence="2">
    <location>
        <begin position="21"/>
        <end position="89"/>
    </location>
</feature>
<dbReference type="AlphaFoldDB" id="A0A0M9VQS1"/>
<dbReference type="RefSeq" id="XP_017993431.1">
    <property type="nucleotide sequence ID" value="XM_018137229.1"/>
</dbReference>
<dbReference type="InterPro" id="IPR051058">
    <property type="entry name" value="GDSL_Est/Lipase"/>
</dbReference>